<comment type="caution">
    <text evidence="1">The sequence shown here is derived from an EMBL/GenBank/DDBJ whole genome shotgun (WGS) entry which is preliminary data.</text>
</comment>
<reference evidence="1 2" key="1">
    <citation type="journal article" date="2015" name="Nature">
        <title>rRNA introns, odd ribosomes, and small enigmatic genomes across a large radiation of phyla.</title>
        <authorList>
            <person name="Brown C.T."/>
            <person name="Hug L.A."/>
            <person name="Thomas B.C."/>
            <person name="Sharon I."/>
            <person name="Castelle C.J."/>
            <person name="Singh A."/>
            <person name="Wilkins M.J."/>
            <person name="Williams K.H."/>
            <person name="Banfield J.F."/>
        </authorList>
    </citation>
    <scope>NUCLEOTIDE SEQUENCE [LARGE SCALE GENOMIC DNA]</scope>
</reference>
<protein>
    <submittedName>
        <fullName evidence="1">Uncharacterized protein</fullName>
    </submittedName>
</protein>
<evidence type="ECO:0000313" key="2">
    <source>
        <dbReference type="Proteomes" id="UP000034006"/>
    </source>
</evidence>
<name>A0A0G1HVJ4_9BACT</name>
<dbReference type="Proteomes" id="UP000034006">
    <property type="component" value="Unassembled WGS sequence"/>
</dbReference>
<evidence type="ECO:0000313" key="1">
    <source>
        <dbReference type="EMBL" id="KKT51091.1"/>
    </source>
</evidence>
<proteinExistence type="predicted"/>
<sequence length="333" mass="37110">MNRQPGIPGRLLAHNESSLEPTLGLFGTCGTPADLWRENYFLPWLVQRKLPFFNPVVPDGKWTAAHATIEADHLARDGAIVFPVSTMTHGFGSLAEIPFAIIWALLKGQKISVFIEMPKDRDSMARGPRQMALDLIERLCPDFPIAKRCDSMQELANWARVTLEDVVAYHHSKMSRTVVVRLPDTVKAPSSVALFGTAGDNWREPFVSRFRSRNISTYNPVHQDWTSLAHIAEETHHKTGGSAVMTCNITTGSDGYGACAEAGWLLLFSILNGTHVVFKIDTFESIPANKDRNRPRQLIKAHLARLSQEYPGLVNIAQTDAELFEMCVSMLTK</sequence>
<dbReference type="AlphaFoldDB" id="A0A0G1HVJ4"/>
<dbReference type="EMBL" id="LCIH01000016">
    <property type="protein sequence ID" value="KKT51091.1"/>
    <property type="molecule type" value="Genomic_DNA"/>
</dbReference>
<accession>A0A0G1HVJ4</accession>
<gene>
    <name evidence="1" type="ORF">UW44_C0016G0002</name>
</gene>
<organism evidence="1 2">
    <name type="scientific">Candidatus Collierbacteria bacterium GW2011_GWB2_44_22</name>
    <dbReference type="NCBI Taxonomy" id="1618387"/>
    <lineage>
        <taxon>Bacteria</taxon>
        <taxon>Candidatus Collieribacteriota</taxon>
    </lineage>
</organism>